<dbReference type="PROSITE" id="PS51257">
    <property type="entry name" value="PROKAR_LIPOPROTEIN"/>
    <property type="match status" value="1"/>
</dbReference>
<dbReference type="EMBL" id="JAQQAL010000002">
    <property type="protein sequence ID" value="MDC7225169.1"/>
    <property type="molecule type" value="Genomic_DNA"/>
</dbReference>
<name>A0AAJ1MM46_9SPIO</name>
<evidence type="ECO:0000313" key="2">
    <source>
        <dbReference type="EMBL" id="MDC7225169.1"/>
    </source>
</evidence>
<sequence length="141" mass="15336">MIKNTFVRSLLLAGIIIALLAGCAGTQGAVEKNVDTVQVLQPKTGSYSGYGWGIVELAKSGNCYTGTYTDTWASGKGTIELRYKDGSWEGSWREPAIDREGTLYDIKISQDGERITGLHDVTKDGGKGSFADLEFIWEFDS</sequence>
<proteinExistence type="predicted"/>
<comment type="caution">
    <text evidence="2">The sequence shown here is derived from an EMBL/GenBank/DDBJ whole genome shotgun (WGS) entry which is preliminary data.</text>
</comment>
<feature type="chain" id="PRO_5042510689" description="Lipoprotein" evidence="1">
    <location>
        <begin position="30"/>
        <end position="141"/>
    </location>
</feature>
<keyword evidence="1" id="KW-0732">Signal</keyword>
<evidence type="ECO:0000256" key="1">
    <source>
        <dbReference type="SAM" id="SignalP"/>
    </source>
</evidence>
<accession>A0AAJ1MM46</accession>
<evidence type="ECO:0008006" key="4">
    <source>
        <dbReference type="Google" id="ProtNLM"/>
    </source>
</evidence>
<dbReference type="Proteomes" id="UP001221217">
    <property type="component" value="Unassembled WGS sequence"/>
</dbReference>
<feature type="signal peptide" evidence="1">
    <location>
        <begin position="1"/>
        <end position="29"/>
    </location>
</feature>
<protein>
    <recommendedName>
        <fullName evidence="4">Lipoprotein</fullName>
    </recommendedName>
</protein>
<evidence type="ECO:0000313" key="3">
    <source>
        <dbReference type="Proteomes" id="UP001221217"/>
    </source>
</evidence>
<dbReference type="AlphaFoldDB" id="A0AAJ1MM46"/>
<organism evidence="2 3">
    <name type="scientific">Candidatus Thalassospirochaeta sargassi</name>
    <dbReference type="NCBI Taxonomy" id="3119039"/>
    <lineage>
        <taxon>Bacteria</taxon>
        <taxon>Pseudomonadati</taxon>
        <taxon>Spirochaetota</taxon>
        <taxon>Spirochaetia</taxon>
        <taxon>Spirochaetales</taxon>
        <taxon>Spirochaetaceae</taxon>
        <taxon>Candidatus Thalassospirochaeta</taxon>
    </lineage>
</organism>
<gene>
    <name evidence="2" type="ORF">PQJ61_00230</name>
</gene>
<reference evidence="2 3" key="1">
    <citation type="submission" date="2022-12" db="EMBL/GenBank/DDBJ databases">
        <title>Metagenome assembled genome from gulf of manar.</title>
        <authorList>
            <person name="Kohli P."/>
            <person name="Pk S."/>
            <person name="Venkata Ramana C."/>
            <person name="Sasikala C."/>
        </authorList>
    </citation>
    <scope>NUCLEOTIDE SEQUENCE [LARGE SCALE GENOMIC DNA]</scope>
    <source>
        <strain evidence="2">JB008</strain>
    </source>
</reference>